<proteinExistence type="predicted"/>
<evidence type="ECO:0000313" key="1">
    <source>
        <dbReference type="EMBL" id="AHF17637.1"/>
    </source>
</evidence>
<name>W0F3N7_9BACT</name>
<dbReference type="Proteomes" id="UP000003586">
    <property type="component" value="Chromosome"/>
</dbReference>
<dbReference type="HOGENOM" id="CLU_3273384_0_0_10"/>
<dbReference type="EMBL" id="CP007035">
    <property type="protein sequence ID" value="AHF17637.1"/>
    <property type="molecule type" value="Genomic_DNA"/>
</dbReference>
<organism evidence="1 2">
    <name type="scientific">Niabella soli DSM 19437</name>
    <dbReference type="NCBI Taxonomy" id="929713"/>
    <lineage>
        <taxon>Bacteria</taxon>
        <taxon>Pseudomonadati</taxon>
        <taxon>Bacteroidota</taxon>
        <taxon>Chitinophagia</taxon>
        <taxon>Chitinophagales</taxon>
        <taxon>Chitinophagaceae</taxon>
        <taxon>Niabella</taxon>
    </lineage>
</organism>
<protein>
    <submittedName>
        <fullName evidence="1">Uncharacterized protein</fullName>
    </submittedName>
</protein>
<accession>W0F3N7</accession>
<gene>
    <name evidence="1" type="ORF">NIASO_11415</name>
</gene>
<sequence>MFRIATLTDGFLIYVFVALAAAQNQLPLQAVLKIYPCIPKN</sequence>
<dbReference type="KEGG" id="nso:NIASO_11415"/>
<dbReference type="AlphaFoldDB" id="W0F3N7"/>
<evidence type="ECO:0000313" key="2">
    <source>
        <dbReference type="Proteomes" id="UP000003586"/>
    </source>
</evidence>
<keyword evidence="2" id="KW-1185">Reference proteome</keyword>
<reference evidence="1 2" key="1">
    <citation type="submission" date="2013-12" db="EMBL/GenBank/DDBJ databases">
        <authorList>
            <consortium name="DOE Joint Genome Institute"/>
            <person name="Eisen J."/>
            <person name="Huntemann M."/>
            <person name="Han J."/>
            <person name="Chen A."/>
            <person name="Kyrpides N."/>
            <person name="Mavromatis K."/>
            <person name="Markowitz V."/>
            <person name="Palaniappan K."/>
            <person name="Ivanova N."/>
            <person name="Schaumberg A."/>
            <person name="Pati A."/>
            <person name="Liolios K."/>
            <person name="Nordberg H.P."/>
            <person name="Cantor M.N."/>
            <person name="Hua S.X."/>
            <person name="Woyke T."/>
        </authorList>
    </citation>
    <scope>NUCLEOTIDE SEQUENCE [LARGE SCALE GENOMIC DNA]</scope>
    <source>
        <strain evidence="2">DSM 19437</strain>
    </source>
</reference>